<evidence type="ECO:0008006" key="6">
    <source>
        <dbReference type="Google" id="ProtNLM"/>
    </source>
</evidence>
<protein>
    <recommendedName>
        <fullName evidence="6">Transmembrane protein</fullName>
    </recommendedName>
</protein>
<evidence type="ECO:0000256" key="3">
    <source>
        <dbReference type="SAM" id="SignalP"/>
    </source>
</evidence>
<evidence type="ECO:0000313" key="5">
    <source>
        <dbReference type="Proteomes" id="UP000683925"/>
    </source>
</evidence>
<keyword evidence="2" id="KW-0472">Membrane</keyword>
<accession>A0A8S1VZW4</accession>
<feature type="transmembrane region" description="Helical" evidence="2">
    <location>
        <begin position="2651"/>
        <end position="2679"/>
    </location>
</feature>
<feature type="chain" id="PRO_5035725542" description="Transmembrane protein" evidence="3">
    <location>
        <begin position="17"/>
        <end position="2850"/>
    </location>
</feature>
<feature type="signal peptide" evidence="3">
    <location>
        <begin position="1"/>
        <end position="16"/>
    </location>
</feature>
<dbReference type="PANTHER" id="PTHR11319">
    <property type="entry name" value="G PROTEIN-COUPLED RECEPTOR-RELATED"/>
    <property type="match status" value="1"/>
</dbReference>
<reference evidence="4" key="1">
    <citation type="submission" date="2021-01" db="EMBL/GenBank/DDBJ databases">
        <authorList>
            <consortium name="Genoscope - CEA"/>
            <person name="William W."/>
        </authorList>
    </citation>
    <scope>NUCLEOTIDE SEQUENCE</scope>
</reference>
<evidence type="ECO:0000256" key="1">
    <source>
        <dbReference type="SAM" id="Coils"/>
    </source>
</evidence>
<feature type="coiled-coil region" evidence="1">
    <location>
        <begin position="2777"/>
        <end position="2804"/>
    </location>
</feature>
<feature type="transmembrane region" description="Helical" evidence="2">
    <location>
        <begin position="2723"/>
        <end position="2744"/>
    </location>
</feature>
<dbReference type="SMART" id="SM00261">
    <property type="entry name" value="FU"/>
    <property type="match status" value="2"/>
</dbReference>
<proteinExistence type="predicted"/>
<feature type="transmembrane region" description="Helical" evidence="2">
    <location>
        <begin position="2536"/>
        <end position="2553"/>
    </location>
</feature>
<keyword evidence="1" id="KW-0175">Coiled coil</keyword>
<evidence type="ECO:0000256" key="2">
    <source>
        <dbReference type="SAM" id="Phobius"/>
    </source>
</evidence>
<dbReference type="CDD" id="cd00064">
    <property type="entry name" value="FU"/>
    <property type="match status" value="1"/>
</dbReference>
<evidence type="ECO:0000313" key="4">
    <source>
        <dbReference type="EMBL" id="CAD8181635.1"/>
    </source>
</evidence>
<gene>
    <name evidence="4" type="ORF">POCTA_138.1.T0770135</name>
</gene>
<organism evidence="4 5">
    <name type="scientific">Paramecium octaurelia</name>
    <dbReference type="NCBI Taxonomy" id="43137"/>
    <lineage>
        <taxon>Eukaryota</taxon>
        <taxon>Sar</taxon>
        <taxon>Alveolata</taxon>
        <taxon>Ciliophora</taxon>
        <taxon>Intramacronucleata</taxon>
        <taxon>Oligohymenophorea</taxon>
        <taxon>Peniculida</taxon>
        <taxon>Parameciidae</taxon>
        <taxon>Paramecium</taxon>
    </lineage>
</organism>
<feature type="transmembrane region" description="Helical" evidence="2">
    <location>
        <begin position="2451"/>
        <end position="2472"/>
    </location>
</feature>
<dbReference type="PANTHER" id="PTHR11319:SF35">
    <property type="entry name" value="OUTER MEMBRANE PROTEIN PMPC-RELATED"/>
    <property type="match status" value="1"/>
</dbReference>
<feature type="transmembrane region" description="Helical" evidence="2">
    <location>
        <begin position="2391"/>
        <end position="2410"/>
    </location>
</feature>
<feature type="transmembrane region" description="Helical" evidence="2">
    <location>
        <begin position="2587"/>
        <end position="2614"/>
    </location>
</feature>
<feature type="transmembrane region" description="Helical" evidence="2">
    <location>
        <begin position="2503"/>
        <end position="2524"/>
    </location>
</feature>
<comment type="caution">
    <text evidence="4">The sequence shown here is derived from an EMBL/GenBank/DDBJ whole genome shotgun (WGS) entry which is preliminary data.</text>
</comment>
<keyword evidence="3" id="KW-0732">Signal</keyword>
<keyword evidence="2" id="KW-1133">Transmembrane helix</keyword>
<dbReference type="Proteomes" id="UP000683925">
    <property type="component" value="Unassembled WGS sequence"/>
</dbReference>
<name>A0A8S1VZW4_PAROT</name>
<sequence length="2850" mass="330079">MIAIVLLMQSFFLLTAYYIIGMNEDSQIQTYSVDLKLNNFGMDSYFGYGLWSRYSPLGSVLQVGQFGVLDSDCFHLHNAAQQSTNDLNLIVYDCLNYETKTIIRRIQFVTIDENWHLFEVELDELEYEYVWHYFEITQWPQRNRFELLVIKYPEIKLYSIQEDFQFPYKDTELLLTFGGGLQISQSNTNQLLKQLSQFSFFPGKFYLYPLSIGTMPITRNAANTALSTFQFRANCLCNYNSQVGIQDQELTWLDKIIFPSQKSNCDSYLLSTWIKIQNIFQSSPEFLYQVLKLSANFENPTLVNNNLAAFQLLYKITSSKNSLIVNTYSYTFPLVSINFDNDPFLIPKEFDLQHNINLWHYVLVILSNNELKIQIIFYEGLQQHHYNYELAVNQFRIVKFKLFYGNVKQLVYDYLSVKFVNTYFFNCAGFIILPQLECHESCLECDGPTNTDCLSCPINSNRIYIPEQKSCVCPYNTVEEIQCKDYQNYNFILVKEDNIDYKCLQGYFQYEGSCIKCPSVIRSTSIACLECVYQAQTWATNSFCSTTLYDDIQGGVAQFQQAKSQQYYIFDGDALQLRYYSNSKIIDEETNDDFTLTSMNFKNFCFQHQTAVAQWRSEKECYQCTIQNCQSCAITALAITCLSCDYYSKLKDGICIPTSLTGQIVINDCLAPFYYTSTYQCKICNIQNCKYCFEYLSNDLTKCTLYRDFESFKIDEYHQVGCALCNDDFIYDFTSGKCKHEKPNIDKCLRSYINLQGQEICTLSKIDDFKIAPEIINCQTYISNCKQCLMTPQNVIRCILCEDGYTTSITTGQCYQCLIQNARICIEGDYLLKDQWMQLIQSFLIQFLPNKYMYPKSSIERYTIELPQECQQGFRPDPYSNCIKYCDSNCLQCVLNEAYPYKFYCNKCPLDYYKKPLKSSEDGKCFQCPQLCSVCQSRTEEEIKMTNPYYILNEGTIIYTLKCLQQAPDDNVVIDPYTNIARYCYKSTCTDVIQYQFDVNCQNLQNLLSKTQMQFYQNNININYCNKLGIKKIVLYMTLLIQSGNPCNLPNLIEIYNDLRKKIYALQEVQLKLEGLGRSGCFRPIVIINFSIVEIINVAFEVRNSSYLKLENNQSPINLIINNSIIFGNLGETQQYSITLSKCGDLIIQDLQIINLNLLNSTILDYISLNQKSKIFIKNLSIFSSIFNNSILFAFSNLEQSISITNILIQDCQFYNSLIFSFNSKSPNQLSFIEIQNLKLVQSRMISSSLIITYDEISVNFDDIYIYKNQFNNSTLLGVSQNLVLQNTILVENIFMKSLFLFITEIEGQSRTILIDHLNVISNAFETSSIINTKLYISNAFTKCQIINLYMQNNHQLVDSGLHLFNLNIYSLTINGCLINYSINLNHFKLTEIQSIVIQNISYINKEQNHKVPLSYECLEKKEQNLQLFYISGFSSLQIQKIIIKNQFIINYSFIHILSNILQSSAIKEVIEIKDVIFYGNILLKQNLGTMISQISIYSEKYQEISLENIQFQEVFFNEEIDDPSQTSAGLIFLNSQQSFVAINNLTSLSNAVTNSSNTFIYINSNSVQINNITIKNHNTLNSTTWKKYYEITLENQSNTDQINYIVQSIFKFLNKGGIIQITSSNILITLGLFTEIQSQSSSIFDIRTQGQGVVQFEQLSISQAEVDLQSYTETQGCISIYSKNSLLSLKMKNVKFKNIFNRLSSSILSITPSQTLNKIEMQDVILESCLSLINQFMKIDFSYSDKNSVLLENLQIYQSESDWIEYRNKIEPISLSEVNKIPIDNAVINLNGCQLFIKGLISEGTFLSPILKVTDSQKILIQNCKINSVQTFFTFSIFQFIETRVQKSSIYLEGFHVKNTTLFKKSDEKIITNGAFRNTYTANKCRIYKNTPIPQVTSTYLFQQTLEYLNENISSTGSLIFVSSVSTQNIITLRKILVNFNNFSEKVYGIINFNLSGFQEIKLREVSFIQNNINEFGCLTFIANLNLESKIKIINSQFLFNNGTFGTAIYASKVIIDIKNSQFIKNIAKQEGGAIYMENCGNHSRIINSIILMNQAQQGGGLYFNGKNHINKDNFIHSLILLNYAEKLTDNIVELPHHLALSINQYKMFSTQEITENLTTNILKLNSYNIIEQGQLKNASELYLPSNRAIADFLLFNPKNQGYLSYFNDFSLFFENSINEKVSNFINITCKTQMFTQTQKHELLENTNPIQILPYDQEKNTLNLQMLNFEFDPYQNTDQLLLVQINCSLLNQHTLRYIFTAKTFKCQLGEFYVNNGCQVCQQSQGFYSVTYNTTKCSIFDMTRFSNITSNRIQLLKGFWRPHEESDYTELCFKQQAYCLGGWNVGNNLCQRGHVGGLCEECDNYNIRGEGQFFKDFENQTCQLCSKSAKYIFIFIAASLWSIFQILLTLRSIDKSNQLFYSLKLRKKVSKILFKLNQDHQSIQIKMFINFLWIFSLIFSFNIQFSFSFGFVDQISNPTNFMATSLDCYLLEFEQIQLNYSRIIATLLLIILQLIIMFVGSQILALTTKSKSLNSVLSNTGLYLYVSNFASLIKQFSSLLARRQISNIEYIQGNVSLMFDTQSHYTWMYRFIIPGLGFIGCFIPVFLFSLMFVMRKKLDMIKFRKHICYMFNEYAEHCYYWEFIKIWKKTILIIILTYFETNILLKASLLGLCLLFYQLFAVKIKPFINQKLNSLDLETGQFCSIAIFLAATIYVCEQTSNQIYSYLLQSSIILLFIKLCYPFIYQIMSLNYKTQKINVLTLLLKCSSLLTSNSTFAKHLNYKLIELKQREQKLKSNIQKLKQHLFSVSKSINENQKLLSSQQQFQNKSTFRILTSRETEVVKFMKTDQE</sequence>
<dbReference type="OMA" id="WHLFEVE"/>
<dbReference type="InterPro" id="IPR006212">
    <property type="entry name" value="Furin_repeat"/>
</dbReference>
<keyword evidence="2" id="KW-0812">Transmembrane</keyword>
<keyword evidence="5" id="KW-1185">Reference proteome</keyword>
<dbReference type="OrthoDB" id="77931at2759"/>
<feature type="transmembrane region" description="Helical" evidence="2">
    <location>
        <begin position="2699"/>
        <end position="2716"/>
    </location>
</feature>
<dbReference type="EMBL" id="CAJJDP010000076">
    <property type="protein sequence ID" value="CAD8181635.1"/>
    <property type="molecule type" value="Genomic_DNA"/>
</dbReference>